<name>A0A6I4NZT5_9MICO</name>
<proteinExistence type="predicted"/>
<feature type="domain" description="SnoaL-like" evidence="1">
    <location>
        <begin position="12"/>
        <end position="108"/>
    </location>
</feature>
<dbReference type="Gene3D" id="3.10.450.50">
    <property type="match status" value="1"/>
</dbReference>
<keyword evidence="3" id="KW-1185">Reference proteome</keyword>
<evidence type="ECO:0000259" key="1">
    <source>
        <dbReference type="Pfam" id="PF12680"/>
    </source>
</evidence>
<accession>A0A6I4NZT5</accession>
<dbReference type="RefSeq" id="WP_160424369.1">
    <property type="nucleotide sequence ID" value="NZ_WSTA01000035.1"/>
</dbReference>
<sequence>MTSERTAAWMAGYLRAWSSNDPEDIARLFTDDAQYLTEPDAEPRIGRDEIVEGWIGDLDEPGTWTFEWGTVVETDTTAVVQGRTGYEDRADYLNLWVIRFAADGRATEFTEWYLPRPKDE</sequence>
<reference evidence="2 3" key="1">
    <citation type="submission" date="2019-12" db="EMBL/GenBank/DDBJ databases">
        <authorList>
            <person name="Kim Y.S."/>
        </authorList>
    </citation>
    <scope>NUCLEOTIDE SEQUENCE [LARGE SCALE GENOMIC DNA]</scope>
    <source>
        <strain evidence="2 3">MMS17-SY077</strain>
    </source>
</reference>
<protein>
    <recommendedName>
        <fullName evidence="1">SnoaL-like domain-containing protein</fullName>
    </recommendedName>
</protein>
<evidence type="ECO:0000313" key="3">
    <source>
        <dbReference type="Proteomes" id="UP000438182"/>
    </source>
</evidence>
<gene>
    <name evidence="2" type="ORF">GB864_09365</name>
</gene>
<dbReference type="InterPro" id="IPR037401">
    <property type="entry name" value="SnoaL-like"/>
</dbReference>
<dbReference type="Pfam" id="PF12680">
    <property type="entry name" value="SnoaL_2"/>
    <property type="match status" value="1"/>
</dbReference>
<organism evidence="2 3">
    <name type="scientific">Agromyces seonyuensis</name>
    <dbReference type="NCBI Taxonomy" id="2662446"/>
    <lineage>
        <taxon>Bacteria</taxon>
        <taxon>Bacillati</taxon>
        <taxon>Actinomycetota</taxon>
        <taxon>Actinomycetes</taxon>
        <taxon>Micrococcales</taxon>
        <taxon>Microbacteriaceae</taxon>
        <taxon>Agromyces</taxon>
    </lineage>
</organism>
<dbReference type="EMBL" id="WSTA01000035">
    <property type="protein sequence ID" value="MWB98752.1"/>
    <property type="molecule type" value="Genomic_DNA"/>
</dbReference>
<dbReference type="SUPFAM" id="SSF54427">
    <property type="entry name" value="NTF2-like"/>
    <property type="match status" value="1"/>
</dbReference>
<evidence type="ECO:0000313" key="2">
    <source>
        <dbReference type="EMBL" id="MWB98752.1"/>
    </source>
</evidence>
<comment type="caution">
    <text evidence="2">The sequence shown here is derived from an EMBL/GenBank/DDBJ whole genome shotgun (WGS) entry which is preliminary data.</text>
</comment>
<dbReference type="InterPro" id="IPR032710">
    <property type="entry name" value="NTF2-like_dom_sf"/>
</dbReference>
<dbReference type="Proteomes" id="UP000438182">
    <property type="component" value="Unassembled WGS sequence"/>
</dbReference>
<dbReference type="AlphaFoldDB" id="A0A6I4NZT5"/>